<proteinExistence type="predicted"/>
<keyword evidence="1" id="KW-0812">Transmembrane</keyword>
<evidence type="ECO:0000313" key="3">
    <source>
        <dbReference type="EMBL" id="KAJ7758728.1"/>
    </source>
</evidence>
<accession>A0AAD7J7D4</accession>
<dbReference type="Pfam" id="PF23585">
    <property type="entry name" value="DUF7137"/>
    <property type="match status" value="1"/>
</dbReference>
<dbReference type="PANTHER" id="PTHR42028">
    <property type="entry name" value="CHROMOSOME 1, WHOLE GENOME SHOTGUN SEQUENCE"/>
    <property type="match status" value="1"/>
</dbReference>
<evidence type="ECO:0000256" key="1">
    <source>
        <dbReference type="SAM" id="Phobius"/>
    </source>
</evidence>
<evidence type="ECO:0000313" key="4">
    <source>
        <dbReference type="Proteomes" id="UP001215598"/>
    </source>
</evidence>
<comment type="caution">
    <text evidence="3">The sequence shown here is derived from an EMBL/GenBank/DDBJ whole genome shotgun (WGS) entry which is preliminary data.</text>
</comment>
<keyword evidence="4" id="KW-1185">Reference proteome</keyword>
<dbReference type="Proteomes" id="UP001215598">
    <property type="component" value="Unassembled WGS sequence"/>
</dbReference>
<protein>
    <recommendedName>
        <fullName evidence="2">DUF7137 domain-containing protein</fullName>
    </recommendedName>
</protein>
<dbReference type="InterPro" id="IPR055561">
    <property type="entry name" value="DUF7137"/>
</dbReference>
<organism evidence="3 4">
    <name type="scientific">Mycena metata</name>
    <dbReference type="NCBI Taxonomy" id="1033252"/>
    <lineage>
        <taxon>Eukaryota</taxon>
        <taxon>Fungi</taxon>
        <taxon>Dikarya</taxon>
        <taxon>Basidiomycota</taxon>
        <taxon>Agaricomycotina</taxon>
        <taxon>Agaricomycetes</taxon>
        <taxon>Agaricomycetidae</taxon>
        <taxon>Agaricales</taxon>
        <taxon>Marasmiineae</taxon>
        <taxon>Mycenaceae</taxon>
        <taxon>Mycena</taxon>
    </lineage>
</organism>
<dbReference type="EMBL" id="JARKIB010000041">
    <property type="protein sequence ID" value="KAJ7758728.1"/>
    <property type="molecule type" value="Genomic_DNA"/>
</dbReference>
<name>A0AAD7J7D4_9AGAR</name>
<keyword evidence="1" id="KW-1133">Transmembrane helix</keyword>
<reference evidence="3" key="1">
    <citation type="submission" date="2023-03" db="EMBL/GenBank/DDBJ databases">
        <title>Massive genome expansion in bonnet fungi (Mycena s.s.) driven by repeated elements and novel gene families across ecological guilds.</title>
        <authorList>
            <consortium name="Lawrence Berkeley National Laboratory"/>
            <person name="Harder C.B."/>
            <person name="Miyauchi S."/>
            <person name="Viragh M."/>
            <person name="Kuo A."/>
            <person name="Thoen E."/>
            <person name="Andreopoulos B."/>
            <person name="Lu D."/>
            <person name="Skrede I."/>
            <person name="Drula E."/>
            <person name="Henrissat B."/>
            <person name="Morin E."/>
            <person name="Kohler A."/>
            <person name="Barry K."/>
            <person name="LaButti K."/>
            <person name="Morin E."/>
            <person name="Salamov A."/>
            <person name="Lipzen A."/>
            <person name="Mereny Z."/>
            <person name="Hegedus B."/>
            <person name="Baldrian P."/>
            <person name="Stursova M."/>
            <person name="Weitz H."/>
            <person name="Taylor A."/>
            <person name="Grigoriev I.V."/>
            <person name="Nagy L.G."/>
            <person name="Martin F."/>
            <person name="Kauserud H."/>
        </authorList>
    </citation>
    <scope>NUCLEOTIDE SEQUENCE</scope>
    <source>
        <strain evidence="3">CBHHK182m</strain>
    </source>
</reference>
<gene>
    <name evidence="3" type="ORF">B0H16DRAFT_1370449</name>
</gene>
<sequence length="252" mass="27272">MGLSLTPGQPLLTPPARAETIHLQPRASDSSSSESLAQTLPAGGVTITQPSQSSTSFFKLAENQLITFGWNFTYVVQQPTSITVSAVGANGYTYAVGPDPNGHIPGTATEVVWDVYSYQQAHPNTPLAQESYTLHIWDDRGPGATAAPGLMSPNNALVFALYTPQAYTPLASGWTCTGCSGALIARPALTGVLITFLLILFSGFRVLRRVYQRFHTLLHLPLSMATFPSVFFWDTRGRTNGLWSLSRTCDYI</sequence>
<dbReference type="AlphaFoldDB" id="A0AAD7J7D4"/>
<keyword evidence="1" id="KW-0472">Membrane</keyword>
<dbReference type="PANTHER" id="PTHR42028:SF1">
    <property type="entry name" value="YALI0E30657P"/>
    <property type="match status" value="1"/>
</dbReference>
<evidence type="ECO:0000259" key="2">
    <source>
        <dbReference type="Pfam" id="PF23585"/>
    </source>
</evidence>
<feature type="domain" description="DUF7137" evidence="2">
    <location>
        <begin position="40"/>
        <end position="177"/>
    </location>
</feature>
<feature type="transmembrane region" description="Helical" evidence="1">
    <location>
        <begin position="188"/>
        <end position="207"/>
    </location>
</feature>